<evidence type="ECO:0000313" key="2">
    <source>
        <dbReference type="Proteomes" id="UP000664628"/>
    </source>
</evidence>
<protein>
    <submittedName>
        <fullName evidence="1">Uncharacterized protein</fullName>
    </submittedName>
</protein>
<dbReference type="EMBL" id="JAFMYW010000022">
    <property type="protein sequence ID" value="MBO0953148.1"/>
    <property type="molecule type" value="Genomic_DNA"/>
</dbReference>
<gene>
    <name evidence="1" type="ORF">J2I46_31540</name>
</gene>
<reference evidence="1 2" key="1">
    <citation type="submission" date="2021-03" db="EMBL/GenBank/DDBJ databases">
        <title>Fibrella sp. HMF5405 genome sequencing and assembly.</title>
        <authorList>
            <person name="Kang H."/>
            <person name="Kim H."/>
            <person name="Bae S."/>
            <person name="Joh K."/>
        </authorList>
    </citation>
    <scope>NUCLEOTIDE SEQUENCE [LARGE SCALE GENOMIC DNA]</scope>
    <source>
        <strain evidence="1 2">HMF5405</strain>
    </source>
</reference>
<evidence type="ECO:0000313" key="1">
    <source>
        <dbReference type="EMBL" id="MBO0953148.1"/>
    </source>
</evidence>
<organism evidence="1 2">
    <name type="scientific">Fibrella forsythiae</name>
    <dbReference type="NCBI Taxonomy" id="2817061"/>
    <lineage>
        <taxon>Bacteria</taxon>
        <taxon>Pseudomonadati</taxon>
        <taxon>Bacteroidota</taxon>
        <taxon>Cytophagia</taxon>
        <taxon>Cytophagales</taxon>
        <taxon>Spirosomataceae</taxon>
        <taxon>Fibrella</taxon>
    </lineage>
</organism>
<feature type="non-terminal residue" evidence="1">
    <location>
        <position position="1"/>
    </location>
</feature>
<accession>A0ABS3JT05</accession>
<name>A0ABS3JT05_9BACT</name>
<sequence>PFSSTVYYIRLFSPVNGRWAWRPYSYQLVRELTGLPGKGLLSLAESELALKHMRNLDPYALLEIKEIDKSEPEDDDDFIYTWNPVPRQG</sequence>
<dbReference type="RefSeq" id="WP_207333100.1">
    <property type="nucleotide sequence ID" value="NZ_JAFMYW010000022.1"/>
</dbReference>
<proteinExistence type="predicted"/>
<dbReference type="Proteomes" id="UP000664628">
    <property type="component" value="Unassembled WGS sequence"/>
</dbReference>
<keyword evidence="2" id="KW-1185">Reference proteome</keyword>
<comment type="caution">
    <text evidence="1">The sequence shown here is derived from an EMBL/GenBank/DDBJ whole genome shotgun (WGS) entry which is preliminary data.</text>
</comment>